<dbReference type="SUPFAM" id="SSF55785">
    <property type="entry name" value="PYP-like sensor domain (PAS domain)"/>
    <property type="match status" value="2"/>
</dbReference>
<dbReference type="InterPro" id="IPR003594">
    <property type="entry name" value="HATPase_dom"/>
</dbReference>
<evidence type="ECO:0000256" key="17">
    <source>
        <dbReference type="SAM" id="Phobius"/>
    </source>
</evidence>
<dbReference type="PRINTS" id="PR00344">
    <property type="entry name" value="BCTRLSENSOR"/>
</dbReference>
<dbReference type="InterPro" id="IPR005467">
    <property type="entry name" value="His_kinase_dom"/>
</dbReference>
<dbReference type="OrthoDB" id="9762798at2"/>
<dbReference type="PROSITE" id="PS50113">
    <property type="entry name" value="PAC"/>
    <property type="match status" value="1"/>
</dbReference>
<reference evidence="21 22" key="1">
    <citation type="journal article" date="2011" name="J. Bacteriol.">
        <title>Genome sequence of the mercury-methylating strain Desulfovibrio desulfuricans ND132.</title>
        <authorList>
            <person name="Brown S.D."/>
            <person name="Gilmour C.C."/>
            <person name="Kucken A.M."/>
            <person name="Wall J.D."/>
            <person name="Elias D.A."/>
            <person name="Brandt C.C."/>
            <person name="Podar M."/>
            <person name="Chertkov O."/>
            <person name="Held B."/>
            <person name="Bruce D.C."/>
            <person name="Detter J.C."/>
            <person name="Tapia R."/>
            <person name="Han C.S."/>
            <person name="Goodwin L.A."/>
            <person name="Cheng J.F."/>
            <person name="Pitluck S."/>
            <person name="Woyke T."/>
            <person name="Mikhailova N."/>
            <person name="Ivanova N.N."/>
            <person name="Han J."/>
            <person name="Lucas S."/>
            <person name="Lapidus A.L."/>
            <person name="Land M.L."/>
            <person name="Hauser L.J."/>
            <person name="Palumbo A.V."/>
        </authorList>
    </citation>
    <scope>NUCLEOTIDE SEQUENCE [LARGE SCALE GENOMIC DNA]</scope>
    <source>
        <strain evidence="21 22">ND132</strain>
    </source>
</reference>
<dbReference type="EMBL" id="CP003220">
    <property type="protein sequence ID" value="EGB16360.1"/>
    <property type="molecule type" value="Genomic_DNA"/>
</dbReference>
<keyword evidence="16" id="KW-0175">Coiled coil</keyword>
<evidence type="ECO:0000256" key="7">
    <source>
        <dbReference type="ARBA" id="ARBA00022679"/>
    </source>
</evidence>
<feature type="domain" description="PAS" evidence="19">
    <location>
        <begin position="410"/>
        <end position="485"/>
    </location>
</feature>
<keyword evidence="9" id="KW-0677">Repeat</keyword>
<dbReference type="EC" id="2.7.13.3" evidence="3"/>
<proteinExistence type="predicted"/>
<keyword evidence="8 17" id="KW-0812">Transmembrane</keyword>
<dbReference type="NCBIfam" id="TIGR00229">
    <property type="entry name" value="sensory_box"/>
    <property type="match status" value="2"/>
</dbReference>
<keyword evidence="14" id="KW-0902">Two-component regulatory system</keyword>
<dbReference type="Gene3D" id="3.30.450.40">
    <property type="match status" value="1"/>
</dbReference>
<dbReference type="PROSITE" id="PS50109">
    <property type="entry name" value="HIS_KIN"/>
    <property type="match status" value="1"/>
</dbReference>
<evidence type="ECO:0000256" key="16">
    <source>
        <dbReference type="SAM" id="Coils"/>
    </source>
</evidence>
<dbReference type="InterPro" id="IPR036890">
    <property type="entry name" value="HATPase_C_sf"/>
</dbReference>
<dbReference type="GO" id="GO:0007234">
    <property type="term" value="P:osmosensory signaling via phosphorelay pathway"/>
    <property type="evidence" value="ECO:0007669"/>
    <property type="project" value="TreeGrafter"/>
</dbReference>
<dbReference type="SMART" id="SM00387">
    <property type="entry name" value="HATPase_c"/>
    <property type="match status" value="1"/>
</dbReference>
<evidence type="ECO:0000256" key="13">
    <source>
        <dbReference type="ARBA" id="ARBA00022989"/>
    </source>
</evidence>
<comment type="catalytic activity">
    <reaction evidence="1">
        <text>ATP + protein L-histidine = ADP + protein N-phospho-L-histidine.</text>
        <dbReference type="EC" id="2.7.13.3"/>
    </reaction>
</comment>
<keyword evidence="12" id="KW-0067">ATP-binding</keyword>
<dbReference type="SMART" id="SM00091">
    <property type="entry name" value="PAS"/>
    <property type="match status" value="2"/>
</dbReference>
<evidence type="ECO:0000313" key="21">
    <source>
        <dbReference type="EMBL" id="EGB16360.1"/>
    </source>
</evidence>
<evidence type="ECO:0000256" key="2">
    <source>
        <dbReference type="ARBA" id="ARBA00004429"/>
    </source>
</evidence>
<dbReference type="AlphaFoldDB" id="F0JKB1"/>
<dbReference type="eggNOG" id="COG2205">
    <property type="taxonomic scope" value="Bacteria"/>
</dbReference>
<protein>
    <recommendedName>
        <fullName evidence="3">histidine kinase</fullName>
        <ecNumber evidence="3">2.7.13.3</ecNumber>
    </recommendedName>
</protein>
<dbReference type="STRING" id="641491.DND132_3157"/>
<comment type="subcellular location">
    <subcellularLocation>
        <location evidence="2">Cell inner membrane</location>
        <topology evidence="2">Multi-pass membrane protein</topology>
    </subcellularLocation>
</comment>
<evidence type="ECO:0000256" key="11">
    <source>
        <dbReference type="ARBA" id="ARBA00022777"/>
    </source>
</evidence>
<evidence type="ECO:0000256" key="12">
    <source>
        <dbReference type="ARBA" id="ARBA00022840"/>
    </source>
</evidence>
<evidence type="ECO:0000259" key="19">
    <source>
        <dbReference type="PROSITE" id="PS50112"/>
    </source>
</evidence>
<dbReference type="InterPro" id="IPR003661">
    <property type="entry name" value="HisK_dim/P_dom"/>
</dbReference>
<keyword evidence="5" id="KW-0997">Cell inner membrane</keyword>
<dbReference type="InterPro" id="IPR013655">
    <property type="entry name" value="PAS_fold_3"/>
</dbReference>
<dbReference type="RefSeq" id="WP_014323784.1">
    <property type="nucleotide sequence ID" value="NC_016803.1"/>
</dbReference>
<dbReference type="InterPro" id="IPR004358">
    <property type="entry name" value="Sig_transdc_His_kin-like_C"/>
</dbReference>
<dbReference type="SUPFAM" id="SSF47384">
    <property type="entry name" value="Homodimeric domain of signal transducing histidine kinase"/>
    <property type="match status" value="1"/>
</dbReference>
<dbReference type="SMART" id="SM01049">
    <property type="entry name" value="Cache_2"/>
    <property type="match status" value="1"/>
</dbReference>
<dbReference type="eggNOG" id="COG2203">
    <property type="taxonomic scope" value="Bacteria"/>
</dbReference>
<dbReference type="InterPro" id="IPR029016">
    <property type="entry name" value="GAF-like_dom_sf"/>
</dbReference>
<dbReference type="CDD" id="cd00130">
    <property type="entry name" value="PAS"/>
    <property type="match status" value="2"/>
</dbReference>
<dbReference type="InterPro" id="IPR001610">
    <property type="entry name" value="PAC"/>
</dbReference>
<dbReference type="FunFam" id="2.10.70.100:FF:000001">
    <property type="entry name" value="Sensory transduction histidine kinase"/>
    <property type="match status" value="1"/>
</dbReference>
<organism evidence="21 22">
    <name type="scientific">Pseudodesulfovibrio mercurii</name>
    <dbReference type="NCBI Taxonomy" id="641491"/>
    <lineage>
        <taxon>Bacteria</taxon>
        <taxon>Pseudomonadati</taxon>
        <taxon>Thermodesulfobacteriota</taxon>
        <taxon>Desulfovibrionia</taxon>
        <taxon>Desulfovibrionales</taxon>
        <taxon>Desulfovibrionaceae</taxon>
    </lineage>
</organism>
<keyword evidence="7" id="KW-0808">Transferase</keyword>
<dbReference type="GO" id="GO:0005886">
    <property type="term" value="C:plasma membrane"/>
    <property type="evidence" value="ECO:0007669"/>
    <property type="project" value="UniProtKB-SubCell"/>
</dbReference>
<evidence type="ECO:0000256" key="9">
    <source>
        <dbReference type="ARBA" id="ARBA00022737"/>
    </source>
</evidence>
<dbReference type="SUPFAM" id="SSF55781">
    <property type="entry name" value="GAF domain-like"/>
    <property type="match status" value="1"/>
</dbReference>
<name>F0JKB1_9BACT</name>
<evidence type="ECO:0000256" key="5">
    <source>
        <dbReference type="ARBA" id="ARBA00022519"/>
    </source>
</evidence>
<feature type="domain" description="PAC" evidence="20">
    <location>
        <begin position="488"/>
        <end position="540"/>
    </location>
</feature>
<dbReference type="InterPro" id="IPR050351">
    <property type="entry name" value="BphY/WalK/GraS-like"/>
</dbReference>
<dbReference type="PANTHER" id="PTHR42878:SF7">
    <property type="entry name" value="SENSOR HISTIDINE KINASE GLRK"/>
    <property type="match status" value="1"/>
</dbReference>
<sequence length="1107" mass="123212">MRKGRTIGGAGLLGMVAVSWISILVIGGTWLYSMYADFQADADRIREERYAERRSLVKGEVDDAIELIARLRRSAADTLGRRLDSRMRDVRALNEVLARDLAKGTDGTVLRIATVRLMAALDRSEARLYAIRDNTIYLFSPFPKWVDREDALTQVEAELEGVTNGQRRLDLKVADGMNGYTLLVKVNEFGAHGLRVVAGACLEMAEETVKETALRQLADIRYAKNGSLFGGTMEGVSILGPVPGRNMWAVTDANGVKIVQELIAAAKRGGEFVNYVMPPLSGERNEPKVSYARLVPDWGWYIGTGAFVGDIEGVVELKRKQLEQHIQDRGLLILSGMAALSLLALYLSRRLARNIENNVASFTTVWKRAASGRGEIDVASLDYAEFKTLAEAANHMVAERQTAQEALSESLERFSSLVANVPGIIYHSDFRGVWVNRYISDTVLDVTGYPAEDFMEGGGRTFQSIIHPEDREWVAQSLRQGLEHRQTYLADYRIIRRDGEIRWVSERGRILHDEQGGPERLDGVVFDVTDRKHAEEEYYNHIHFLETLDRIDRAMHVGTSTREMLGTTVEAIRVAFGADRAWLLKPCDPEADEFRVVVNETSPEFVVEEEVVLAVDDNIRRDMRMLLDSPVPLAFDPFSGRTVPREITDRYDIRSQLMFAIRPRVGPALVLGLHHCREPRVWTSEEIRLFTEAGRRLADGLNVALILDELTESEERFRTFSEQTMLGLCVLQENRVIFINRAAADIVEAPVEELMALPPGGFVRYLHPDDSDFVVEQARRKQAGEADTVSAYSWRAVTGTGRVKWVEIHSRTTRVNGKSADLVSLVDITALKRAEEDLEAIIAERTSALALKAEELKRANTELTRLDDLKSSFLTTVSHTMRTPLTSVLGYGALARKELDRALGGAGNSESLHRALGNLDVLEAEGRRLNLLVEQFMELADMEAGGDLRTEATYPVAATIRRAVEDARAECIGRDRLEVTLDMEENLPELNVLPEHLERVLGHLLGNACHFTRDGKISVRVASPDGKGLELTVADTGKGIPEEELEAIFKPFHQVDTGDTLVDEIKGAGLGLALCRMVVEKLGGRVWARSEGGRGAVFHVILPGGRD</sequence>
<dbReference type="SMR" id="F0JKB1"/>
<keyword evidence="6" id="KW-0597">Phosphoprotein</keyword>
<dbReference type="Pfam" id="PF13426">
    <property type="entry name" value="PAS_9"/>
    <property type="match status" value="1"/>
</dbReference>
<evidence type="ECO:0000256" key="15">
    <source>
        <dbReference type="ARBA" id="ARBA00023136"/>
    </source>
</evidence>
<dbReference type="Pfam" id="PF00512">
    <property type="entry name" value="HisKA"/>
    <property type="match status" value="1"/>
</dbReference>
<dbReference type="InterPro" id="IPR036097">
    <property type="entry name" value="HisK_dim/P_sf"/>
</dbReference>
<dbReference type="CDD" id="cd00082">
    <property type="entry name" value="HisKA"/>
    <property type="match status" value="1"/>
</dbReference>
<keyword evidence="10" id="KW-0547">Nucleotide-binding</keyword>
<dbReference type="Gene3D" id="3.30.450.20">
    <property type="entry name" value="PAS domain"/>
    <property type="match status" value="3"/>
</dbReference>
<evidence type="ECO:0000256" key="14">
    <source>
        <dbReference type="ARBA" id="ARBA00023012"/>
    </source>
</evidence>
<dbReference type="eggNOG" id="COG4564">
    <property type="taxonomic scope" value="Bacteria"/>
</dbReference>
<dbReference type="Proteomes" id="UP000007845">
    <property type="component" value="Chromosome"/>
</dbReference>
<dbReference type="GO" id="GO:0000156">
    <property type="term" value="F:phosphorelay response regulator activity"/>
    <property type="evidence" value="ECO:0007669"/>
    <property type="project" value="TreeGrafter"/>
</dbReference>
<dbReference type="Pfam" id="PF02518">
    <property type="entry name" value="HATPase_c"/>
    <property type="match status" value="1"/>
</dbReference>
<dbReference type="GO" id="GO:0000155">
    <property type="term" value="F:phosphorelay sensor kinase activity"/>
    <property type="evidence" value="ECO:0007669"/>
    <property type="project" value="InterPro"/>
</dbReference>
<evidence type="ECO:0000313" key="22">
    <source>
        <dbReference type="Proteomes" id="UP000007845"/>
    </source>
</evidence>
<dbReference type="PROSITE" id="PS50112">
    <property type="entry name" value="PAS"/>
    <property type="match status" value="1"/>
</dbReference>
<dbReference type="InterPro" id="IPR004010">
    <property type="entry name" value="Double_Cache_2"/>
</dbReference>
<accession>F0JKB1</accession>
<dbReference type="InterPro" id="IPR000014">
    <property type="entry name" value="PAS"/>
</dbReference>
<dbReference type="Pfam" id="PF08447">
    <property type="entry name" value="PAS_3"/>
    <property type="match status" value="1"/>
</dbReference>
<evidence type="ECO:0000256" key="6">
    <source>
        <dbReference type="ARBA" id="ARBA00022553"/>
    </source>
</evidence>
<keyword evidence="4" id="KW-1003">Cell membrane</keyword>
<dbReference type="SMART" id="SM00086">
    <property type="entry name" value="PAC"/>
    <property type="match status" value="2"/>
</dbReference>
<dbReference type="KEGG" id="ddn:DND132_3157"/>
<evidence type="ECO:0000256" key="3">
    <source>
        <dbReference type="ARBA" id="ARBA00012438"/>
    </source>
</evidence>
<feature type="transmembrane region" description="Helical" evidence="17">
    <location>
        <begin position="12"/>
        <end position="32"/>
    </location>
</feature>
<dbReference type="GO" id="GO:0000166">
    <property type="term" value="F:nucleotide binding"/>
    <property type="evidence" value="ECO:0007669"/>
    <property type="project" value="UniProtKB-KW"/>
</dbReference>
<keyword evidence="11 21" id="KW-0418">Kinase</keyword>
<evidence type="ECO:0000256" key="10">
    <source>
        <dbReference type="ARBA" id="ARBA00022741"/>
    </source>
</evidence>
<gene>
    <name evidence="21" type="ORF">DND132_3157</name>
</gene>
<keyword evidence="13 17" id="KW-1133">Transmembrane helix</keyword>
<dbReference type="Gene3D" id="1.10.287.130">
    <property type="match status" value="1"/>
</dbReference>
<feature type="coiled-coil region" evidence="16">
    <location>
        <begin position="831"/>
        <end position="869"/>
    </location>
</feature>
<evidence type="ECO:0000259" key="18">
    <source>
        <dbReference type="PROSITE" id="PS50109"/>
    </source>
</evidence>
<dbReference type="Pfam" id="PF08269">
    <property type="entry name" value="dCache_2"/>
    <property type="match status" value="1"/>
</dbReference>
<dbReference type="Gene3D" id="3.30.565.10">
    <property type="entry name" value="Histidine kinase-like ATPase, C-terminal domain"/>
    <property type="match status" value="1"/>
</dbReference>
<dbReference type="SMART" id="SM00388">
    <property type="entry name" value="HisKA"/>
    <property type="match status" value="1"/>
</dbReference>
<dbReference type="GO" id="GO:0030295">
    <property type="term" value="F:protein kinase activator activity"/>
    <property type="evidence" value="ECO:0007669"/>
    <property type="project" value="TreeGrafter"/>
</dbReference>
<dbReference type="InterPro" id="IPR033480">
    <property type="entry name" value="sCache_2"/>
</dbReference>
<keyword evidence="15 17" id="KW-0472">Membrane</keyword>
<evidence type="ECO:0000256" key="4">
    <source>
        <dbReference type="ARBA" id="ARBA00022475"/>
    </source>
</evidence>
<dbReference type="InterPro" id="IPR000700">
    <property type="entry name" value="PAS-assoc_C"/>
</dbReference>
<feature type="domain" description="Histidine kinase" evidence="18">
    <location>
        <begin position="876"/>
        <end position="1106"/>
    </location>
</feature>
<dbReference type="InterPro" id="IPR035965">
    <property type="entry name" value="PAS-like_dom_sf"/>
</dbReference>
<evidence type="ECO:0000256" key="8">
    <source>
        <dbReference type="ARBA" id="ARBA00022692"/>
    </source>
</evidence>
<evidence type="ECO:0000256" key="1">
    <source>
        <dbReference type="ARBA" id="ARBA00000085"/>
    </source>
</evidence>
<dbReference type="HOGENOM" id="CLU_282246_0_0_7"/>
<dbReference type="PANTHER" id="PTHR42878">
    <property type="entry name" value="TWO-COMPONENT HISTIDINE KINASE"/>
    <property type="match status" value="1"/>
</dbReference>
<dbReference type="SUPFAM" id="SSF55874">
    <property type="entry name" value="ATPase domain of HSP90 chaperone/DNA topoisomerase II/histidine kinase"/>
    <property type="match status" value="1"/>
</dbReference>
<keyword evidence="22" id="KW-1185">Reference proteome</keyword>
<evidence type="ECO:0000259" key="20">
    <source>
        <dbReference type="PROSITE" id="PS50113"/>
    </source>
</evidence>